<sequence length="175" mass="19800">MHLTKATERDSVNLLATSTDLKKKDLEVREVANDGNEVGSRKATGKVKHNYLKTIISYNIEEKVDGEVLGPVGMNKGHEVIIGMLKGQPCFYCKDYDTGIQVWVVKDYGIRDSWSKFISLEVPSSSYRIPSYNLKSMPLCFVKNDEVLLKLQSNLALFDLKQSTARNLEIRNNLK</sequence>
<keyword evidence="2" id="KW-1185">Reference proteome</keyword>
<reference evidence="1 2" key="1">
    <citation type="submission" date="2020-10" db="EMBL/GenBank/DDBJ databases">
        <title>The Coptis chinensis genome and diversification of protoberbering-type alkaloids.</title>
        <authorList>
            <person name="Wang B."/>
            <person name="Shu S."/>
            <person name="Song C."/>
            <person name="Liu Y."/>
        </authorList>
    </citation>
    <scope>NUCLEOTIDE SEQUENCE [LARGE SCALE GENOMIC DNA]</scope>
    <source>
        <strain evidence="1">HL-2020</strain>
        <tissue evidence="1">Leaf</tissue>
    </source>
</reference>
<evidence type="ECO:0008006" key="3">
    <source>
        <dbReference type="Google" id="ProtNLM"/>
    </source>
</evidence>
<organism evidence="1 2">
    <name type="scientific">Coptis chinensis</name>
    <dbReference type="NCBI Taxonomy" id="261450"/>
    <lineage>
        <taxon>Eukaryota</taxon>
        <taxon>Viridiplantae</taxon>
        <taxon>Streptophyta</taxon>
        <taxon>Embryophyta</taxon>
        <taxon>Tracheophyta</taxon>
        <taxon>Spermatophyta</taxon>
        <taxon>Magnoliopsida</taxon>
        <taxon>Ranunculales</taxon>
        <taxon>Ranunculaceae</taxon>
        <taxon>Coptidoideae</taxon>
        <taxon>Coptis</taxon>
    </lineage>
</organism>
<dbReference type="EMBL" id="JADFTS010000003">
    <property type="protein sequence ID" value="KAF9616605.1"/>
    <property type="molecule type" value="Genomic_DNA"/>
</dbReference>
<dbReference type="Proteomes" id="UP000631114">
    <property type="component" value="Unassembled WGS sequence"/>
</dbReference>
<dbReference type="OrthoDB" id="5314306at2759"/>
<proteinExistence type="predicted"/>
<evidence type="ECO:0000313" key="1">
    <source>
        <dbReference type="EMBL" id="KAF9616605.1"/>
    </source>
</evidence>
<comment type="caution">
    <text evidence="1">The sequence shown here is derived from an EMBL/GenBank/DDBJ whole genome shotgun (WGS) entry which is preliminary data.</text>
</comment>
<protein>
    <recommendedName>
        <fullName evidence="3">F-box associated domain-containing protein</fullName>
    </recommendedName>
</protein>
<accession>A0A835IEQ2</accession>
<gene>
    <name evidence="1" type="ORF">IFM89_030774</name>
</gene>
<dbReference type="AlphaFoldDB" id="A0A835IEQ2"/>
<name>A0A835IEQ2_9MAGN</name>
<evidence type="ECO:0000313" key="2">
    <source>
        <dbReference type="Proteomes" id="UP000631114"/>
    </source>
</evidence>